<gene>
    <name evidence="4" type="ORF">DICSQDRAFT_149850</name>
</gene>
<evidence type="ECO:0000256" key="2">
    <source>
        <dbReference type="ARBA" id="ARBA00009761"/>
    </source>
</evidence>
<dbReference type="GO" id="GO:0000724">
    <property type="term" value="P:double-strand break repair via homologous recombination"/>
    <property type="evidence" value="ECO:0007669"/>
    <property type="project" value="TreeGrafter"/>
</dbReference>
<dbReference type="Pfam" id="PF08661">
    <property type="entry name" value="Rep_fac-A_3"/>
    <property type="match status" value="1"/>
</dbReference>
<protein>
    <submittedName>
        <fullName evidence="4">Replication factor A protein 3</fullName>
    </submittedName>
</protein>
<evidence type="ECO:0000256" key="1">
    <source>
        <dbReference type="ARBA" id="ARBA00004123"/>
    </source>
</evidence>
<keyword evidence="3" id="KW-0539">Nucleus</keyword>
<dbReference type="GeneID" id="18836868"/>
<dbReference type="AlphaFoldDB" id="R7SMN5"/>
<dbReference type="GO" id="GO:0006289">
    <property type="term" value="P:nucleotide-excision repair"/>
    <property type="evidence" value="ECO:0007669"/>
    <property type="project" value="TreeGrafter"/>
</dbReference>
<dbReference type="OrthoDB" id="188186at2759"/>
<dbReference type="HOGENOM" id="CLU_141922_1_1_1"/>
<evidence type="ECO:0000256" key="3">
    <source>
        <dbReference type="ARBA" id="ARBA00023242"/>
    </source>
</evidence>
<dbReference type="Proteomes" id="UP000053319">
    <property type="component" value="Unassembled WGS sequence"/>
</dbReference>
<dbReference type="GO" id="GO:0006298">
    <property type="term" value="P:mismatch repair"/>
    <property type="evidence" value="ECO:0007669"/>
    <property type="project" value="TreeGrafter"/>
</dbReference>
<dbReference type="GO" id="GO:0003697">
    <property type="term" value="F:single-stranded DNA binding"/>
    <property type="evidence" value="ECO:0007669"/>
    <property type="project" value="TreeGrafter"/>
</dbReference>
<evidence type="ECO:0000313" key="4">
    <source>
        <dbReference type="EMBL" id="EJF57396.1"/>
    </source>
</evidence>
<dbReference type="SUPFAM" id="SSF50249">
    <property type="entry name" value="Nucleic acid-binding proteins"/>
    <property type="match status" value="1"/>
</dbReference>
<dbReference type="EMBL" id="JH719452">
    <property type="protein sequence ID" value="EJF57396.1"/>
    <property type="molecule type" value="Genomic_DNA"/>
</dbReference>
<dbReference type="GO" id="GO:0006284">
    <property type="term" value="P:base-excision repair"/>
    <property type="evidence" value="ECO:0007669"/>
    <property type="project" value="TreeGrafter"/>
</dbReference>
<name>R7SMN5_DICSQ</name>
<dbReference type="GO" id="GO:0005662">
    <property type="term" value="C:DNA replication factor A complex"/>
    <property type="evidence" value="ECO:0007669"/>
    <property type="project" value="TreeGrafter"/>
</dbReference>
<dbReference type="GO" id="GO:0035861">
    <property type="term" value="C:site of double-strand break"/>
    <property type="evidence" value="ECO:0007669"/>
    <property type="project" value="TreeGrafter"/>
</dbReference>
<dbReference type="KEGG" id="dsq:DICSQDRAFT_149850"/>
<dbReference type="Gene3D" id="2.40.50.140">
    <property type="entry name" value="Nucleic acid-binding proteins"/>
    <property type="match status" value="1"/>
</dbReference>
<sequence length="106" mass="11872">MSTNRSPRVNKTLMAKYSGQTVRLIAKLISLKDDTAIVETSDGGQVEVKLLRNFSHGSTYLEVIGQVQDERTIKMVGCVSLGDDVDMKLVDQIVQIWHDSRFAKVF</sequence>
<dbReference type="GO" id="GO:0006260">
    <property type="term" value="P:DNA replication"/>
    <property type="evidence" value="ECO:0007669"/>
    <property type="project" value="InterPro"/>
</dbReference>
<dbReference type="CDD" id="cd04479">
    <property type="entry name" value="RPA3"/>
    <property type="match status" value="1"/>
</dbReference>
<accession>R7SMN5</accession>
<proteinExistence type="inferred from homology"/>
<comment type="subcellular location">
    <subcellularLocation>
        <location evidence="1">Nucleus</location>
    </subcellularLocation>
</comment>
<dbReference type="InterPro" id="IPR012340">
    <property type="entry name" value="NA-bd_OB-fold"/>
</dbReference>
<dbReference type="PANTHER" id="PTHR15114">
    <property type="entry name" value="REPLICATION PROTEIN A3"/>
    <property type="match status" value="1"/>
</dbReference>
<dbReference type="OMA" id="MEITTTY"/>
<organism evidence="4 5">
    <name type="scientific">Dichomitus squalens (strain LYAD-421)</name>
    <name type="common">Western red white-rot fungus</name>
    <dbReference type="NCBI Taxonomy" id="732165"/>
    <lineage>
        <taxon>Eukaryota</taxon>
        <taxon>Fungi</taxon>
        <taxon>Dikarya</taxon>
        <taxon>Basidiomycota</taxon>
        <taxon>Agaricomycotina</taxon>
        <taxon>Agaricomycetes</taxon>
        <taxon>Polyporales</taxon>
        <taxon>Polyporaceae</taxon>
        <taxon>Dichomitus</taxon>
    </lineage>
</organism>
<dbReference type="GO" id="GO:0003684">
    <property type="term" value="F:damaged DNA binding"/>
    <property type="evidence" value="ECO:0007669"/>
    <property type="project" value="TreeGrafter"/>
</dbReference>
<dbReference type="InterPro" id="IPR013970">
    <property type="entry name" value="Rfa2"/>
</dbReference>
<reference evidence="4 5" key="1">
    <citation type="journal article" date="2012" name="Science">
        <title>The Paleozoic origin of enzymatic lignin decomposition reconstructed from 31 fungal genomes.</title>
        <authorList>
            <person name="Floudas D."/>
            <person name="Binder M."/>
            <person name="Riley R."/>
            <person name="Barry K."/>
            <person name="Blanchette R.A."/>
            <person name="Henrissat B."/>
            <person name="Martinez A.T."/>
            <person name="Otillar R."/>
            <person name="Spatafora J.W."/>
            <person name="Yadav J.S."/>
            <person name="Aerts A."/>
            <person name="Benoit I."/>
            <person name="Boyd A."/>
            <person name="Carlson A."/>
            <person name="Copeland A."/>
            <person name="Coutinho P.M."/>
            <person name="de Vries R.P."/>
            <person name="Ferreira P."/>
            <person name="Findley K."/>
            <person name="Foster B."/>
            <person name="Gaskell J."/>
            <person name="Glotzer D."/>
            <person name="Gorecki P."/>
            <person name="Heitman J."/>
            <person name="Hesse C."/>
            <person name="Hori C."/>
            <person name="Igarashi K."/>
            <person name="Jurgens J.A."/>
            <person name="Kallen N."/>
            <person name="Kersten P."/>
            <person name="Kohler A."/>
            <person name="Kuees U."/>
            <person name="Kumar T.K.A."/>
            <person name="Kuo A."/>
            <person name="LaButti K."/>
            <person name="Larrondo L.F."/>
            <person name="Lindquist E."/>
            <person name="Ling A."/>
            <person name="Lombard V."/>
            <person name="Lucas S."/>
            <person name="Lundell T."/>
            <person name="Martin R."/>
            <person name="McLaughlin D.J."/>
            <person name="Morgenstern I."/>
            <person name="Morin E."/>
            <person name="Murat C."/>
            <person name="Nagy L.G."/>
            <person name="Nolan M."/>
            <person name="Ohm R.A."/>
            <person name="Patyshakuliyeva A."/>
            <person name="Rokas A."/>
            <person name="Ruiz-Duenas F.J."/>
            <person name="Sabat G."/>
            <person name="Salamov A."/>
            <person name="Samejima M."/>
            <person name="Schmutz J."/>
            <person name="Slot J.C."/>
            <person name="St John F."/>
            <person name="Stenlid J."/>
            <person name="Sun H."/>
            <person name="Sun S."/>
            <person name="Syed K."/>
            <person name="Tsang A."/>
            <person name="Wiebenga A."/>
            <person name="Young D."/>
            <person name="Pisabarro A."/>
            <person name="Eastwood D.C."/>
            <person name="Martin F."/>
            <person name="Cullen D."/>
            <person name="Grigoriev I.V."/>
            <person name="Hibbett D.S."/>
        </authorList>
    </citation>
    <scope>NUCLEOTIDE SEQUENCE [LARGE SCALE GENOMIC DNA]</scope>
    <source>
        <strain evidence="4 5">LYAD-421 SS1</strain>
    </source>
</reference>
<evidence type="ECO:0000313" key="5">
    <source>
        <dbReference type="Proteomes" id="UP000053319"/>
    </source>
</evidence>
<dbReference type="PANTHER" id="PTHR15114:SF1">
    <property type="entry name" value="REPLICATION PROTEIN A 14 KDA SUBUNIT"/>
    <property type="match status" value="1"/>
</dbReference>
<comment type="similarity">
    <text evidence="2">Belongs to the replication factor A protein 3 family.</text>
</comment>
<dbReference type="RefSeq" id="XP_007369900.1">
    <property type="nucleotide sequence ID" value="XM_007369838.1"/>
</dbReference>